<protein>
    <submittedName>
        <fullName evidence="1">Phosphoglycerate mutase</fullName>
        <ecNumber evidence="1">5.4.2.-</ecNumber>
    </submittedName>
</protein>
<dbReference type="eggNOG" id="arCOG01696">
    <property type="taxonomic scope" value="Archaea"/>
</dbReference>
<dbReference type="KEGG" id="mvn:Mevan_1470"/>
<dbReference type="GO" id="GO:0004619">
    <property type="term" value="F:phosphoglycerate mutase activity"/>
    <property type="evidence" value="ECO:0007669"/>
    <property type="project" value="InterPro"/>
</dbReference>
<dbReference type="InterPro" id="IPR042253">
    <property type="entry name" value="Pglycerate_mutase_ApgM_sf"/>
</dbReference>
<dbReference type="EC" id="5.4.2.-" evidence="1"/>
<dbReference type="SUPFAM" id="SSF53649">
    <property type="entry name" value="Alkaline phosphatase-like"/>
    <property type="match status" value="1"/>
</dbReference>
<dbReference type="Gene3D" id="3.40.720.10">
    <property type="entry name" value="Alkaline Phosphatase, subunit A"/>
    <property type="match status" value="2"/>
</dbReference>
<dbReference type="HOGENOM" id="CLU_034906_1_0_2"/>
<reference evidence="1" key="1">
    <citation type="submission" date="2007-06" db="EMBL/GenBank/DDBJ databases">
        <title>Complete sequence of Methanococcus vannielii SB.</title>
        <authorList>
            <consortium name="US DOE Joint Genome Institute"/>
            <person name="Copeland A."/>
            <person name="Lucas S."/>
            <person name="Lapidus A."/>
            <person name="Barry K."/>
            <person name="Glavina del Rio T."/>
            <person name="Dalin E."/>
            <person name="Tice H."/>
            <person name="Pitluck S."/>
            <person name="Chain P."/>
            <person name="Malfatti S."/>
            <person name="Shin M."/>
            <person name="Vergez L."/>
            <person name="Schmutz J."/>
            <person name="Larimer F."/>
            <person name="Land M."/>
            <person name="Hauser L."/>
            <person name="Kyrpides N."/>
            <person name="Anderson I."/>
            <person name="Sieprawska-Lupa M."/>
            <person name="Whitman W.B."/>
            <person name="Richardson P."/>
        </authorList>
    </citation>
    <scope>NUCLEOTIDE SEQUENCE [LARGE SCALE GENOMIC DNA]</scope>
    <source>
        <strain evidence="1">SB</strain>
    </source>
</reference>
<proteinExistence type="predicted"/>
<dbReference type="AlphaFoldDB" id="A6US92"/>
<name>A6US92_METVS</name>
<dbReference type="EMBL" id="CP000742">
    <property type="protein sequence ID" value="ABR55364.1"/>
    <property type="molecule type" value="Genomic_DNA"/>
</dbReference>
<keyword evidence="1" id="KW-0413">Isomerase</keyword>
<keyword evidence="2" id="KW-1185">Reference proteome</keyword>
<dbReference type="PANTHER" id="PTHR31209">
    <property type="entry name" value="COFACTOR-INDEPENDENT PHOSPHOGLYCERATE MUTASE"/>
    <property type="match status" value="1"/>
</dbReference>
<dbReference type="Pfam" id="PF10143">
    <property type="entry name" value="PhosphMutase"/>
    <property type="match status" value="1"/>
</dbReference>
<organism evidence="1 2">
    <name type="scientific">Methanococcus vannielii (strain ATCC 35089 / DSM 1224 / JCM 13029 / OCM 148 / SB)</name>
    <dbReference type="NCBI Taxonomy" id="406327"/>
    <lineage>
        <taxon>Archaea</taxon>
        <taxon>Methanobacteriati</taxon>
        <taxon>Methanobacteriota</taxon>
        <taxon>Methanomada group</taxon>
        <taxon>Methanococci</taxon>
        <taxon>Methanococcales</taxon>
        <taxon>Methanococcaceae</taxon>
        <taxon>Methanococcus</taxon>
    </lineage>
</organism>
<gene>
    <name evidence="1" type="ordered locus">Mevan_1470</name>
</gene>
<dbReference type="PIRSF" id="PIRSF006392">
    <property type="entry name" value="IPGAM_arch"/>
    <property type="match status" value="1"/>
</dbReference>
<dbReference type="PANTHER" id="PTHR31209:SF0">
    <property type="entry name" value="METALLOENZYME DOMAIN-CONTAINING PROTEIN"/>
    <property type="match status" value="1"/>
</dbReference>
<dbReference type="STRING" id="406327.Mevan_1470"/>
<evidence type="ECO:0000313" key="2">
    <source>
        <dbReference type="Proteomes" id="UP000001107"/>
    </source>
</evidence>
<evidence type="ECO:0000313" key="1">
    <source>
        <dbReference type="EMBL" id="ABR55364.1"/>
    </source>
</evidence>
<dbReference type="GeneID" id="5324774"/>
<dbReference type="OrthoDB" id="52918at2157"/>
<accession>A6US92</accession>
<dbReference type="Proteomes" id="UP000001107">
    <property type="component" value="Chromosome"/>
</dbReference>
<dbReference type="InterPro" id="IPR004456">
    <property type="entry name" value="Pglycerate_mutase_ApgM"/>
</dbReference>
<dbReference type="Gene3D" id="3.30.70.2130">
    <property type="entry name" value="Metalloenzyme domain"/>
    <property type="match status" value="1"/>
</dbReference>
<dbReference type="RefSeq" id="WP_012066278.1">
    <property type="nucleotide sequence ID" value="NC_009634.1"/>
</dbReference>
<dbReference type="InterPro" id="IPR017850">
    <property type="entry name" value="Alkaline_phosphatase_core_sf"/>
</dbReference>
<sequence length="429" mass="49368">MKTIVLSLDGLLDDVYEELGNKTPLEYANTKNLDKILQNGSCGLMNSYMAGVPKISYEDTFVISGYPKELFPGMGVIKALGEDLEIKDNTIYMECFFVPVLKDEDGFRVINRVNNDILEDDLNKIRDCIPNYYEGYEFHLQKCKNSTCVISMSDKSGWISDKISDSDPYFQGRHVQKIVPVKELCSTEPEYRRAESTANALNKFLLRIHKLLDSNEVNEKRKRRGKYPINFMLTKFAGKQVELPSFQEKTGMKTISISDFSQAKGFSKLLKWDYLIVNDSKEVFQNSIKYLEYYDLIYAKTTYLKDSCLKYAPFEKVSEIEKLDSYLEPFTNLENVLIIITSNKVYPFLGTLVNSGDPYSIIVSGKNVRRDDTPTFNEKNCYKGNLRIKYDELLNIILNYTNKALLNGLRPGPNLIKYIPNDEDLEHLQ</sequence>